<dbReference type="SMART" id="SM00353">
    <property type="entry name" value="HLH"/>
    <property type="match status" value="1"/>
</dbReference>
<keyword evidence="6" id="KW-0832">Ubl conjugation</keyword>
<keyword evidence="10" id="KW-0804">Transcription</keyword>
<dbReference type="GO" id="GO:0016607">
    <property type="term" value="C:nuclear speck"/>
    <property type="evidence" value="ECO:0007669"/>
    <property type="project" value="UniProtKB-SubCell"/>
</dbReference>
<evidence type="ECO:0000259" key="15">
    <source>
        <dbReference type="PROSITE" id="PS50112"/>
    </source>
</evidence>
<evidence type="ECO:0000256" key="11">
    <source>
        <dbReference type="ARBA" id="ARBA00023242"/>
    </source>
</evidence>
<keyword evidence="7" id="KW-0805">Transcription regulation</keyword>
<evidence type="ECO:0000256" key="3">
    <source>
        <dbReference type="ARBA" id="ARBA00014446"/>
    </source>
</evidence>
<proteinExistence type="predicted"/>
<evidence type="ECO:0000256" key="2">
    <source>
        <dbReference type="ARBA" id="ARBA00004496"/>
    </source>
</evidence>
<dbReference type="Pfam" id="PF00989">
    <property type="entry name" value="PAS"/>
    <property type="match status" value="1"/>
</dbReference>
<dbReference type="SMART" id="SM00086">
    <property type="entry name" value="PAC"/>
    <property type="match status" value="1"/>
</dbReference>
<evidence type="ECO:0000256" key="13">
    <source>
        <dbReference type="PIRSR" id="PIRSR621537-50"/>
    </source>
</evidence>
<dbReference type="AlphaFoldDB" id="A0A8D2AI32"/>
<gene>
    <name evidence="17" type="primary">HIF1A</name>
</gene>
<dbReference type="SUPFAM" id="SSF47459">
    <property type="entry name" value="HLH, helix-loop-helix DNA-binding domain"/>
    <property type="match status" value="1"/>
</dbReference>
<keyword evidence="8" id="KW-0238">DNA-binding</keyword>
<evidence type="ECO:0000256" key="7">
    <source>
        <dbReference type="ARBA" id="ARBA00023015"/>
    </source>
</evidence>
<reference evidence="17" key="2">
    <citation type="submission" date="2025-09" db="UniProtKB">
        <authorList>
            <consortium name="Ensembl"/>
        </authorList>
    </citation>
    <scope>IDENTIFICATION</scope>
</reference>
<dbReference type="GeneTree" id="ENSGT00940000156774"/>
<feature type="compositionally biased region" description="Polar residues" evidence="14">
    <location>
        <begin position="623"/>
        <end position="652"/>
    </location>
</feature>
<feature type="modified residue" description="(3S)-3-hydroxyasparagine" evidence="13">
    <location>
        <position position="786"/>
    </location>
</feature>
<dbReference type="InterPro" id="IPR001610">
    <property type="entry name" value="PAC"/>
</dbReference>
<dbReference type="GO" id="GO:0035295">
    <property type="term" value="P:tube development"/>
    <property type="evidence" value="ECO:0007669"/>
    <property type="project" value="UniProtKB-ARBA"/>
</dbReference>
<dbReference type="InterPro" id="IPR011598">
    <property type="entry name" value="bHLH_dom"/>
</dbReference>
<feature type="region of interest" description="Disordered" evidence="14">
    <location>
        <begin position="623"/>
        <end position="672"/>
    </location>
</feature>
<dbReference type="InterPro" id="IPR013655">
    <property type="entry name" value="PAS_fold_3"/>
</dbReference>
<keyword evidence="12" id="KW-0379">Hydroxylation</keyword>
<dbReference type="Pfam" id="PF08447">
    <property type="entry name" value="PAS_3"/>
    <property type="match status" value="1"/>
</dbReference>
<dbReference type="GO" id="GO:0072359">
    <property type="term" value="P:circulatory system development"/>
    <property type="evidence" value="ECO:0007669"/>
    <property type="project" value="UniProtKB-ARBA"/>
</dbReference>
<dbReference type="NCBIfam" id="TIGR00229">
    <property type="entry name" value="sensory_box"/>
    <property type="match status" value="2"/>
</dbReference>
<dbReference type="Ensembl" id="ENSSVLT00005002509.1">
    <property type="protein sequence ID" value="ENSSVLP00005002287.1"/>
    <property type="gene ID" value="ENSSVLG00005001642.1"/>
</dbReference>
<dbReference type="Pfam" id="PF23171">
    <property type="entry name" value="bHLH_HIF1A"/>
    <property type="match status" value="1"/>
</dbReference>
<name>A0A8D2AI32_SCIVU</name>
<dbReference type="FunFam" id="4.10.280.10:FF:000076">
    <property type="entry name" value="hypoxia-inducible factor 3-alpha isoform X1"/>
    <property type="match status" value="1"/>
</dbReference>
<keyword evidence="4" id="KW-0963">Cytoplasm</keyword>
<dbReference type="InterPro" id="IPR001321">
    <property type="entry name" value="HIF-1_alpha"/>
</dbReference>
<dbReference type="InterPro" id="IPR014887">
    <property type="entry name" value="HIF-1_CTAD"/>
</dbReference>
<dbReference type="InterPro" id="IPR021537">
    <property type="entry name" value="HIF_alpha-like"/>
</dbReference>
<keyword evidence="5" id="KW-0677">Repeat</keyword>
<dbReference type="CDD" id="cd19727">
    <property type="entry name" value="bHLH-PAS_HIF1a_PASD8"/>
    <property type="match status" value="1"/>
</dbReference>
<feature type="modified residue" description="4-hydroxyproline" evidence="13">
    <location>
        <position position="402"/>
    </location>
</feature>
<evidence type="ECO:0000256" key="14">
    <source>
        <dbReference type="SAM" id="MobiDB-lite"/>
    </source>
</evidence>
<dbReference type="InterPro" id="IPR013767">
    <property type="entry name" value="PAS_fold"/>
</dbReference>
<dbReference type="PROSITE" id="PS50112">
    <property type="entry name" value="PAS"/>
    <property type="match status" value="2"/>
</dbReference>
<evidence type="ECO:0000256" key="10">
    <source>
        <dbReference type="ARBA" id="ARBA00023163"/>
    </source>
</evidence>
<evidence type="ECO:0000259" key="16">
    <source>
        <dbReference type="PROSITE" id="PS50888"/>
    </source>
</evidence>
<evidence type="ECO:0000256" key="5">
    <source>
        <dbReference type="ARBA" id="ARBA00022737"/>
    </source>
</evidence>
<reference evidence="17" key="1">
    <citation type="submission" date="2025-08" db="UniProtKB">
        <authorList>
            <consortium name="Ensembl"/>
        </authorList>
    </citation>
    <scope>IDENTIFICATION</scope>
</reference>
<feature type="domain" description="PAS" evidence="15">
    <location>
        <begin position="93"/>
        <end position="148"/>
    </location>
</feature>
<dbReference type="PRINTS" id="PR01080">
    <property type="entry name" value="HYPOXIAIF1A"/>
</dbReference>
<keyword evidence="11" id="KW-0539">Nucleus</keyword>
<feature type="region of interest" description="Disordered" evidence="14">
    <location>
        <begin position="471"/>
        <end position="506"/>
    </location>
</feature>
<evidence type="ECO:0000256" key="6">
    <source>
        <dbReference type="ARBA" id="ARBA00022843"/>
    </source>
</evidence>
<dbReference type="GO" id="GO:0005737">
    <property type="term" value="C:cytoplasm"/>
    <property type="evidence" value="ECO:0007669"/>
    <property type="project" value="UniProtKB-SubCell"/>
</dbReference>
<evidence type="ECO:0000313" key="18">
    <source>
        <dbReference type="Proteomes" id="UP000694564"/>
    </source>
</evidence>
<dbReference type="GO" id="GO:0000981">
    <property type="term" value="F:DNA-binding transcription factor activity, RNA polymerase II-specific"/>
    <property type="evidence" value="ECO:0007669"/>
    <property type="project" value="TreeGrafter"/>
</dbReference>
<dbReference type="Gene3D" id="3.30.450.20">
    <property type="entry name" value="PAS domain"/>
    <property type="match status" value="2"/>
</dbReference>
<dbReference type="InterPro" id="IPR036638">
    <property type="entry name" value="HLH_DNA-bd_sf"/>
</dbReference>
<dbReference type="OrthoDB" id="6021714at2759"/>
<dbReference type="CDD" id="cd00130">
    <property type="entry name" value="PAS"/>
    <property type="match status" value="2"/>
</dbReference>
<dbReference type="Pfam" id="PF08778">
    <property type="entry name" value="HIF-1a_CTAD"/>
    <property type="match status" value="1"/>
</dbReference>
<dbReference type="SUPFAM" id="SSF55785">
    <property type="entry name" value="PYP-like sensor domain (PAS domain)"/>
    <property type="match status" value="2"/>
</dbReference>
<evidence type="ECO:0000256" key="12">
    <source>
        <dbReference type="ARBA" id="ARBA00023278"/>
    </source>
</evidence>
<comment type="subcellular location">
    <subcellularLocation>
        <location evidence="2">Cytoplasm</location>
    </subcellularLocation>
    <subcellularLocation>
        <location evidence="1">Nucleus speckle</location>
    </subcellularLocation>
</comment>
<dbReference type="GO" id="GO:0000977">
    <property type="term" value="F:RNA polymerase II transcription regulatory region sequence-specific DNA binding"/>
    <property type="evidence" value="ECO:0007669"/>
    <property type="project" value="TreeGrafter"/>
</dbReference>
<dbReference type="GO" id="GO:0071456">
    <property type="term" value="P:cellular response to hypoxia"/>
    <property type="evidence" value="ECO:0007669"/>
    <property type="project" value="TreeGrafter"/>
</dbReference>
<dbReference type="PANTHER" id="PTHR23043:SF7">
    <property type="entry name" value="HYPOXIA-INDUCIBLE FACTOR 1-ALPHA"/>
    <property type="match status" value="1"/>
</dbReference>
<accession>A0A8D2AI32</accession>
<keyword evidence="18" id="KW-1185">Reference proteome</keyword>
<dbReference type="FunFam" id="3.30.450.20:FF:000015">
    <property type="entry name" value="Hypoxia-inducible factor 1-alpha isoform 1"/>
    <property type="match status" value="1"/>
</dbReference>
<organism evidence="17 18">
    <name type="scientific">Sciurus vulgaris</name>
    <name type="common">Eurasian red squirrel</name>
    <dbReference type="NCBI Taxonomy" id="55149"/>
    <lineage>
        <taxon>Eukaryota</taxon>
        <taxon>Metazoa</taxon>
        <taxon>Chordata</taxon>
        <taxon>Craniata</taxon>
        <taxon>Vertebrata</taxon>
        <taxon>Euteleostomi</taxon>
        <taxon>Mammalia</taxon>
        <taxon>Eutheria</taxon>
        <taxon>Euarchontoglires</taxon>
        <taxon>Glires</taxon>
        <taxon>Rodentia</taxon>
        <taxon>Sciuromorpha</taxon>
        <taxon>Sciuridae</taxon>
        <taxon>Sciurinae</taxon>
        <taxon>Sciurini</taxon>
        <taxon>Sciurus</taxon>
    </lineage>
</organism>
<feature type="domain" description="PAS" evidence="15">
    <location>
        <begin position="247"/>
        <end position="298"/>
    </location>
</feature>
<feature type="compositionally biased region" description="Low complexity" evidence="14">
    <location>
        <begin position="480"/>
        <end position="490"/>
    </location>
</feature>
<feature type="compositionally biased region" description="Polar residues" evidence="14">
    <location>
        <begin position="491"/>
        <end position="502"/>
    </location>
</feature>
<dbReference type="Proteomes" id="UP000694564">
    <property type="component" value="Chromosome 2"/>
</dbReference>
<dbReference type="PANTHER" id="PTHR23043">
    <property type="entry name" value="HYPOXIA-INDUCIBLE FACTOR 1 ALPHA"/>
    <property type="match status" value="1"/>
</dbReference>
<dbReference type="Pfam" id="PF11413">
    <property type="entry name" value="HIF-1"/>
    <property type="match status" value="1"/>
</dbReference>
<dbReference type="PROSITE" id="PS50888">
    <property type="entry name" value="BHLH"/>
    <property type="match status" value="1"/>
</dbReference>
<dbReference type="InterPro" id="IPR035965">
    <property type="entry name" value="PAS-like_dom_sf"/>
</dbReference>
<evidence type="ECO:0000256" key="4">
    <source>
        <dbReference type="ARBA" id="ARBA00022490"/>
    </source>
</evidence>
<sequence>VRGPYVCNNPKYVYSERRKEKSRDAARSRRSKESEVFYELAHQLPLPHNVSSHLDKASVMRLTISYLRVRKLLDAGDLDIEDEMKAQMNCFYLKALDGFVMVLTDDGDMIYISDNVNKYMGLTQFELTGHSVFDFTHPCDHEEMREMLTHRNGPVKKGKEQNTQRSFFLRMKCTLTSRGRTMNIKSATWKVLHCTGHIHVYDTNSNQSQCGYKKPPMTCLVLICEPIPHPSNIEIPLDSKTFLSRHSLDMKFSYCDERITELMGYEPEELLGRSIYEYYHALDSDHLTKTHHDMFTKGQVTTGQYRMLAKRGGYVWVETQATVIYNTKNSQPQCIVCVNYVVSGIIQHDLIFSLQQTECVLKPVESSDMKMTQLFTKVESEDTSSLFDKLKKEPDALTLLAPAAGDTIISLDFGSNDQQLEEVPFEKLQNINLAMSPLLPLKLQSHFESSADPALNQEVALKLEPNPESLELSFTHAPDSRSPASPSDGSTRQSSPEPNSPSEYCFDVDSDMVNVFKLELVEKLFAEDTEAKNPFSTQDTDLDLEMLAPYIPMDDDFQLRSFDQLSPLESSSSSPQSVSTISVFQQTQMQEPNINTTTATTTTDELKTVTKDGMEDIKILIASSSPTHVPKETTSATTPPPYSDTQSRTASPNRAGKGVIEQTEKSHPRSPNVVSVTLSQRNTVPEEELNPKILALQNVQRKRKMENDGSLFQAIGIGTLLQQPDDRATTTSLSWKRVKGCKSSEQNGMEQKTIILIPSDLACRLLGQSMDESGLPQLTSYDCEVNAPIQGSRNLLQGEDLLRALDQVN</sequence>
<feature type="modified residue" description="4-hydroxyproline" evidence="13">
    <location>
        <position position="549"/>
    </location>
</feature>
<protein>
    <recommendedName>
        <fullName evidence="3">Hypoxia-inducible factor 1-alpha</fullName>
    </recommendedName>
</protein>
<evidence type="ECO:0000256" key="8">
    <source>
        <dbReference type="ARBA" id="ARBA00023125"/>
    </source>
</evidence>
<evidence type="ECO:0000256" key="9">
    <source>
        <dbReference type="ARBA" id="ARBA00023159"/>
    </source>
</evidence>
<dbReference type="GO" id="GO:0046983">
    <property type="term" value="F:protein dimerization activity"/>
    <property type="evidence" value="ECO:0007669"/>
    <property type="project" value="InterPro"/>
</dbReference>
<dbReference type="SMART" id="SM00091">
    <property type="entry name" value="PAS"/>
    <property type="match status" value="2"/>
</dbReference>
<dbReference type="InterPro" id="IPR000014">
    <property type="entry name" value="PAS"/>
</dbReference>
<dbReference type="FunFam" id="3.30.450.20:FF:000005">
    <property type="entry name" value="Hypoxia-inducible factor 1 subunit alpha"/>
    <property type="match status" value="1"/>
</dbReference>
<evidence type="ECO:0000313" key="17">
    <source>
        <dbReference type="Ensembl" id="ENSSVLP00005002287.1"/>
    </source>
</evidence>
<keyword evidence="9" id="KW-0010">Activator</keyword>
<dbReference type="Gene3D" id="4.10.280.10">
    <property type="entry name" value="Helix-loop-helix DNA-binding domain"/>
    <property type="match status" value="1"/>
</dbReference>
<evidence type="ECO:0000256" key="1">
    <source>
        <dbReference type="ARBA" id="ARBA00004324"/>
    </source>
</evidence>
<feature type="domain" description="BHLH" evidence="16">
    <location>
        <begin position="17"/>
        <end position="70"/>
    </location>
</feature>